<reference evidence="3" key="2">
    <citation type="submission" date="2016-10" db="EMBL/GenBank/DDBJ databases">
        <authorList>
            <person name="de Groot N.N."/>
        </authorList>
    </citation>
    <scope>NUCLEOTIDE SEQUENCE [LARGE SCALE GENOMIC DNA]</scope>
    <source>
        <strain evidence="3">DSM 12489</strain>
    </source>
</reference>
<gene>
    <name evidence="2" type="ORF">Heshes_25240</name>
    <name evidence="3" type="ORF">SAMN04489725_11334</name>
</gene>
<dbReference type="PANTHER" id="PTHR43649">
    <property type="entry name" value="ARABINOSE-BINDING PROTEIN-RELATED"/>
    <property type="match status" value="1"/>
</dbReference>
<evidence type="ECO:0000256" key="1">
    <source>
        <dbReference type="SAM" id="SignalP"/>
    </source>
</evidence>
<dbReference type="PROSITE" id="PS51257">
    <property type="entry name" value="PROKAR_LIPOPROTEIN"/>
    <property type="match status" value="1"/>
</dbReference>
<evidence type="ECO:0000313" key="3">
    <source>
        <dbReference type="EMBL" id="SDW74560.1"/>
    </source>
</evidence>
<keyword evidence="1" id="KW-0732">Signal</keyword>
<dbReference type="Gene3D" id="3.40.190.10">
    <property type="entry name" value="Periplasmic binding protein-like II"/>
    <property type="match status" value="2"/>
</dbReference>
<dbReference type="Proteomes" id="UP000182589">
    <property type="component" value="Unassembled WGS sequence"/>
</dbReference>
<keyword evidence="4" id="KW-1185">Reference proteome</keyword>
<sequence>MKKRTVCIGSSIVLACAGLSGCATNSSHTSPAQTSHQQAAASTTKPRVITVAYQQFGNPPYFNQEWLQQAAQQFEKQYHGVTVKLEPIEASENDFYTKIDLMMKSASTAPDVVTEDTFLINADGSAGYLQPLNADVKSWPDWSEFSAAMKTGSTSNSGEVYGVPYSTDTRGLYYDVKIFKEAGLPVPWHPKNWNDVLNAAKKIKEKVPGVVPLWMQVGKATGEATTMQTFEMLLYGTHDTLYDAAKHKWIVQSPGFLNSLKWIQTVYADGLGPSFSQILNAQAGNIESQQLMPQQKIGIALDGNWLPGSWQKNGPAPWPDGTKAYQLTAMPTEFGQAPGYTSMSGGWALSISHLSQNKQLAWDFIKIATDKKNMEWYDVHQGNLAPRKDIANDPAYENAPGQFFKVATSFEKFTHFRPANSQYPSVSTQIQAAVEAVATGALTPEQAMQQYANNVQRIVGASNTETVSK</sequence>
<dbReference type="STRING" id="89784.SAMN04489725_11334"/>
<reference evidence="2" key="3">
    <citation type="submission" date="2023-02" db="EMBL/GenBank/DDBJ databases">
        <title>Proposal of a novel subspecies: Alicyclobacillus hesperidum subspecies aegle.</title>
        <authorList>
            <person name="Goto K."/>
            <person name="Fujii T."/>
            <person name="Yasui K."/>
            <person name="Mochida K."/>
            <person name="Kato-Tanaka Y."/>
            <person name="Morohoshi S."/>
            <person name="An S.Y."/>
            <person name="Kasai H."/>
            <person name="Yokota A."/>
        </authorList>
    </citation>
    <scope>NUCLEOTIDE SEQUENCE</scope>
    <source>
        <strain evidence="2">DSM 12766</strain>
    </source>
</reference>
<dbReference type="Proteomes" id="UP001157137">
    <property type="component" value="Unassembled WGS sequence"/>
</dbReference>
<dbReference type="InterPro" id="IPR006059">
    <property type="entry name" value="SBP"/>
</dbReference>
<name>A0A1H2W1V5_9BACL</name>
<feature type="chain" id="PRO_5039012768" evidence="1">
    <location>
        <begin position="26"/>
        <end position="469"/>
    </location>
</feature>
<dbReference type="Pfam" id="PF01547">
    <property type="entry name" value="SBP_bac_1"/>
    <property type="match status" value="1"/>
</dbReference>
<evidence type="ECO:0000313" key="4">
    <source>
        <dbReference type="Proteomes" id="UP000182589"/>
    </source>
</evidence>
<evidence type="ECO:0000313" key="2">
    <source>
        <dbReference type="EMBL" id="GLV14840.1"/>
    </source>
</evidence>
<dbReference type="AlphaFoldDB" id="A0A1H2W1V5"/>
<organism evidence="3 4">
    <name type="scientific">Alicyclobacillus hesperidum</name>
    <dbReference type="NCBI Taxonomy" id="89784"/>
    <lineage>
        <taxon>Bacteria</taxon>
        <taxon>Bacillati</taxon>
        <taxon>Bacillota</taxon>
        <taxon>Bacilli</taxon>
        <taxon>Bacillales</taxon>
        <taxon>Alicyclobacillaceae</taxon>
        <taxon>Alicyclobacillus</taxon>
    </lineage>
</organism>
<dbReference type="RefSeq" id="WP_074693388.1">
    <property type="nucleotide sequence ID" value="NZ_BSRA01000017.1"/>
</dbReference>
<dbReference type="InterPro" id="IPR050490">
    <property type="entry name" value="Bact_solute-bd_prot1"/>
</dbReference>
<accession>A0A1H2W1V5</accession>
<protein>
    <submittedName>
        <fullName evidence="3">Carbohydrate ABC transporter substrate-binding protein, CUT1 family</fullName>
    </submittedName>
    <submittedName>
        <fullName evidence="2">Sugar ABC transporter substrate-binding protein</fullName>
    </submittedName>
</protein>
<dbReference type="PANTHER" id="PTHR43649:SF14">
    <property type="entry name" value="BLR3389 PROTEIN"/>
    <property type="match status" value="1"/>
</dbReference>
<dbReference type="EMBL" id="FNOJ01000013">
    <property type="protein sequence ID" value="SDW74560.1"/>
    <property type="molecule type" value="Genomic_DNA"/>
</dbReference>
<feature type="signal peptide" evidence="1">
    <location>
        <begin position="1"/>
        <end position="25"/>
    </location>
</feature>
<proteinExistence type="predicted"/>
<dbReference type="EMBL" id="BSRA01000017">
    <property type="protein sequence ID" value="GLV14840.1"/>
    <property type="molecule type" value="Genomic_DNA"/>
</dbReference>
<dbReference type="SUPFAM" id="SSF53850">
    <property type="entry name" value="Periplasmic binding protein-like II"/>
    <property type="match status" value="1"/>
</dbReference>
<reference evidence="4" key="1">
    <citation type="submission" date="2016-10" db="EMBL/GenBank/DDBJ databases">
        <authorList>
            <person name="Varghese N."/>
        </authorList>
    </citation>
    <scope>NUCLEOTIDE SEQUENCE [LARGE SCALE GENOMIC DNA]</scope>
    <source>
        <strain evidence="4">DSM 12489</strain>
    </source>
</reference>